<keyword evidence="4" id="KW-0539">Nucleus</keyword>
<dbReference type="InterPro" id="IPR006594">
    <property type="entry name" value="LisH"/>
</dbReference>
<dbReference type="Gene3D" id="2.130.10.10">
    <property type="entry name" value="YVTN repeat-like/Quinoprotein amine dehydrogenase"/>
    <property type="match status" value="1"/>
</dbReference>
<feature type="repeat" description="WD" evidence="5">
    <location>
        <begin position="211"/>
        <end position="245"/>
    </location>
</feature>
<dbReference type="InterPro" id="IPR020472">
    <property type="entry name" value="WD40_PAC1"/>
</dbReference>
<dbReference type="PROSITE" id="PS50896">
    <property type="entry name" value="LISH"/>
    <property type="match status" value="1"/>
</dbReference>
<dbReference type="Proteomes" id="UP001063166">
    <property type="component" value="Unassembled WGS sequence"/>
</dbReference>
<dbReference type="InterPro" id="IPR001680">
    <property type="entry name" value="WD40_rpt"/>
</dbReference>
<keyword evidence="2 5" id="KW-0853">WD repeat</keyword>
<dbReference type="SUPFAM" id="SSF50978">
    <property type="entry name" value="WD40 repeat-like"/>
    <property type="match status" value="1"/>
</dbReference>
<dbReference type="OrthoDB" id="1367865at2759"/>
<comment type="caution">
    <text evidence="7">The sequence shown here is derived from an EMBL/GenBank/DDBJ whole genome shotgun (WGS) entry which is preliminary data.</text>
</comment>
<organism evidence="7 8">
    <name type="scientific">Lyophyllum shimeji</name>
    <name type="common">Hon-shimeji</name>
    <name type="synonym">Tricholoma shimeji</name>
    <dbReference type="NCBI Taxonomy" id="47721"/>
    <lineage>
        <taxon>Eukaryota</taxon>
        <taxon>Fungi</taxon>
        <taxon>Dikarya</taxon>
        <taxon>Basidiomycota</taxon>
        <taxon>Agaricomycotina</taxon>
        <taxon>Agaricomycetes</taxon>
        <taxon>Agaricomycetidae</taxon>
        <taxon>Agaricales</taxon>
        <taxon>Tricholomatineae</taxon>
        <taxon>Lyophyllaceae</taxon>
        <taxon>Lyophyllum</taxon>
    </lineage>
</organism>
<dbReference type="Gene3D" id="1.20.960.30">
    <property type="match status" value="1"/>
</dbReference>
<protein>
    <submittedName>
        <fullName evidence="7">WD40 repeat-like protein</fullName>
    </submittedName>
</protein>
<proteinExistence type="predicted"/>
<evidence type="ECO:0000256" key="3">
    <source>
        <dbReference type="ARBA" id="ARBA00022737"/>
    </source>
</evidence>
<comment type="subcellular location">
    <subcellularLocation>
        <location evidence="1">Nucleus</location>
    </subcellularLocation>
</comment>
<dbReference type="InterPro" id="IPR019775">
    <property type="entry name" value="WD40_repeat_CS"/>
</dbReference>
<sequence>MDHTLRISADEVNCLIYAYLLDSGFTHSAFAVKMEGQLDRSPHASKHIPRGELIELLAKSLLYLEVESHWKGDAFTTHCKAGFSLLEPHVCSPEATGEKTVQIPPGPAVLNETSVQLAKANGLLGDPIAKRKESPTALPTEGPAEKRAKRDPDDMEIDPSLDSTKANPPAVEPAKPVNILAESINKKPAKPKPRQQGPGDDTTNSKAILLLEGHKTEVFVCGFNPVKHELLATGSKDAVVNLWNLPKSPEGPDNFATPVSPTVIDYFAKPEQGDLTSLHWNVDGTLVAIGSYDSTLRVCTSSGSLYFSNPQHQGPIFTTRFSKSGKWLLTASLDGTACVWDVKDKRLHKQYRCHTDCCLDADWLDDETFATGGADHVIFIMRVDEPHPLKRLTGHLHEINQIKSNPSGTRLASCSDDMTARVWNISNLRSSEESIPGLVASEGVVVLEGHKHSVTTLSWCPDPTLGPHPLLATSSFDNTARLWDSVTGECLKVFTDHKRPVYTVSFSPDGRWLATGSGDGWLHIYNVLAKERRWSWYAGAERPGVFEIDWQVADGINRIALALECRLVAVIDVTKIPALQEDPTLLRRTGKAMYAS</sequence>
<name>A0A9P3UJL0_LYOSH</name>
<dbReference type="GO" id="GO:0034967">
    <property type="term" value="C:Set3 complex"/>
    <property type="evidence" value="ECO:0007669"/>
    <property type="project" value="TreeGrafter"/>
</dbReference>
<accession>A0A9P3UJL0</accession>
<dbReference type="PROSITE" id="PS50082">
    <property type="entry name" value="WD_REPEATS_2"/>
    <property type="match status" value="5"/>
</dbReference>
<dbReference type="CDD" id="cd00200">
    <property type="entry name" value="WD40"/>
    <property type="match status" value="1"/>
</dbReference>
<evidence type="ECO:0000256" key="1">
    <source>
        <dbReference type="ARBA" id="ARBA00004123"/>
    </source>
</evidence>
<evidence type="ECO:0000256" key="6">
    <source>
        <dbReference type="SAM" id="MobiDB-lite"/>
    </source>
</evidence>
<dbReference type="PRINTS" id="PR00320">
    <property type="entry name" value="GPROTEINBRPT"/>
</dbReference>
<dbReference type="PROSITE" id="PS50294">
    <property type="entry name" value="WD_REPEATS_REGION"/>
    <property type="match status" value="5"/>
</dbReference>
<evidence type="ECO:0000256" key="4">
    <source>
        <dbReference type="ARBA" id="ARBA00023242"/>
    </source>
</evidence>
<dbReference type="InterPro" id="IPR036322">
    <property type="entry name" value="WD40_repeat_dom_sf"/>
</dbReference>
<feature type="repeat" description="WD" evidence="5">
    <location>
        <begin position="392"/>
        <end position="433"/>
    </location>
</feature>
<keyword evidence="3" id="KW-0677">Repeat</keyword>
<dbReference type="PROSITE" id="PS00678">
    <property type="entry name" value="WD_REPEATS_1"/>
    <property type="match status" value="3"/>
</dbReference>
<evidence type="ECO:0000313" key="7">
    <source>
        <dbReference type="EMBL" id="GLB35783.1"/>
    </source>
</evidence>
<reference evidence="7" key="1">
    <citation type="submission" date="2022-07" db="EMBL/GenBank/DDBJ databases">
        <title>The genome of Lyophyllum shimeji provides insight into the initial evolution of ectomycorrhizal fungal genome.</title>
        <authorList>
            <person name="Kobayashi Y."/>
            <person name="Shibata T."/>
            <person name="Hirakawa H."/>
            <person name="Shigenobu S."/>
            <person name="Nishiyama T."/>
            <person name="Yamada A."/>
            <person name="Hasebe M."/>
            <person name="Kawaguchi M."/>
        </authorList>
    </citation>
    <scope>NUCLEOTIDE SEQUENCE</scope>
    <source>
        <strain evidence="7">AT787</strain>
    </source>
</reference>
<evidence type="ECO:0000256" key="2">
    <source>
        <dbReference type="ARBA" id="ARBA00022574"/>
    </source>
</evidence>
<dbReference type="AlphaFoldDB" id="A0A9P3UJL0"/>
<dbReference type="Pfam" id="PF00400">
    <property type="entry name" value="WD40"/>
    <property type="match status" value="6"/>
</dbReference>
<evidence type="ECO:0000313" key="8">
    <source>
        <dbReference type="Proteomes" id="UP001063166"/>
    </source>
</evidence>
<dbReference type="SMART" id="SM00320">
    <property type="entry name" value="WD40"/>
    <property type="match status" value="7"/>
</dbReference>
<feature type="region of interest" description="Disordered" evidence="6">
    <location>
        <begin position="126"/>
        <end position="204"/>
    </location>
</feature>
<evidence type="ECO:0000256" key="5">
    <source>
        <dbReference type="PROSITE-ProRule" id="PRU00221"/>
    </source>
</evidence>
<feature type="repeat" description="WD" evidence="5">
    <location>
        <begin position="447"/>
        <end position="493"/>
    </location>
</feature>
<dbReference type="InterPro" id="IPR015943">
    <property type="entry name" value="WD40/YVTN_repeat-like_dom_sf"/>
</dbReference>
<dbReference type="PANTHER" id="PTHR22846">
    <property type="entry name" value="WD40 REPEAT PROTEIN"/>
    <property type="match status" value="1"/>
</dbReference>
<gene>
    <name evidence="7" type="ORF">LshimejAT787_0300710</name>
</gene>
<dbReference type="GO" id="GO:0003714">
    <property type="term" value="F:transcription corepressor activity"/>
    <property type="evidence" value="ECO:0007669"/>
    <property type="project" value="InterPro"/>
</dbReference>
<feature type="repeat" description="WD" evidence="5">
    <location>
        <begin position="494"/>
        <end position="527"/>
    </location>
</feature>
<dbReference type="GO" id="GO:0006357">
    <property type="term" value="P:regulation of transcription by RNA polymerase II"/>
    <property type="evidence" value="ECO:0007669"/>
    <property type="project" value="TreeGrafter"/>
</dbReference>
<dbReference type="PANTHER" id="PTHR22846:SF2">
    <property type="entry name" value="F-BOX-LIKE_WD REPEAT-CONTAINING PROTEIN EBI"/>
    <property type="match status" value="1"/>
</dbReference>
<keyword evidence="8" id="KW-1185">Reference proteome</keyword>
<feature type="compositionally biased region" description="Basic and acidic residues" evidence="6">
    <location>
        <begin position="143"/>
        <end position="152"/>
    </location>
</feature>
<feature type="repeat" description="WD" evidence="5">
    <location>
        <begin position="309"/>
        <end position="350"/>
    </location>
</feature>
<dbReference type="InterPro" id="IPR045183">
    <property type="entry name" value="Ebi-like"/>
</dbReference>
<dbReference type="EMBL" id="BRPK01000003">
    <property type="protein sequence ID" value="GLB35783.1"/>
    <property type="molecule type" value="Genomic_DNA"/>
</dbReference>